<organism evidence="1 2">
    <name type="scientific">Sporanaerobium hydrogeniformans</name>
    <dbReference type="NCBI Taxonomy" id="3072179"/>
    <lineage>
        <taxon>Bacteria</taxon>
        <taxon>Bacillati</taxon>
        <taxon>Bacillota</taxon>
        <taxon>Clostridia</taxon>
        <taxon>Lachnospirales</taxon>
        <taxon>Lachnospiraceae</taxon>
        <taxon>Sporanaerobium</taxon>
    </lineage>
</organism>
<evidence type="ECO:0000313" key="2">
    <source>
        <dbReference type="Proteomes" id="UP000224460"/>
    </source>
</evidence>
<reference evidence="1" key="1">
    <citation type="submission" date="2017-10" db="EMBL/GenBank/DDBJ databases">
        <title>Genome sequence of cellulolytic Lachnospiraceae bacterium XHS1971 isolated from hotspring sediment.</title>
        <authorList>
            <person name="Vasudevan G."/>
            <person name="Joshi A.J."/>
            <person name="Hivarkar S."/>
            <person name="Lanjekar V.B."/>
            <person name="Dhakephalkar P.K."/>
            <person name="Dagar S."/>
        </authorList>
    </citation>
    <scope>NUCLEOTIDE SEQUENCE</scope>
    <source>
        <strain evidence="1">XHS1971</strain>
    </source>
</reference>
<name>A0AC61DA21_9FIRM</name>
<accession>A0AC61DA21</accession>
<dbReference type="EMBL" id="PEDL01000019">
    <property type="protein sequence ID" value="PHV69725.1"/>
    <property type="molecule type" value="Genomic_DNA"/>
</dbReference>
<comment type="caution">
    <text evidence="1">The sequence shown here is derived from an EMBL/GenBank/DDBJ whole genome shotgun (WGS) entry which is preliminary data.</text>
</comment>
<dbReference type="Proteomes" id="UP000224460">
    <property type="component" value="Unassembled WGS sequence"/>
</dbReference>
<gene>
    <name evidence="1" type="ORF">CS063_14095</name>
</gene>
<evidence type="ECO:0000313" key="1">
    <source>
        <dbReference type="EMBL" id="PHV69725.1"/>
    </source>
</evidence>
<sequence length="83" mass="10018">MIRNLINQRTEKAQAEMEMRSNEIKNLRRTKRKLFKKANTKTKDILMKQEELESREREIMARAVYIQAVNDILDIIKWLLTKV</sequence>
<keyword evidence="2" id="KW-1185">Reference proteome</keyword>
<proteinExistence type="predicted"/>
<protein>
    <submittedName>
        <fullName evidence="1">Uncharacterized protein</fullName>
    </submittedName>
</protein>